<comment type="caution">
    <text evidence="6">The sequence shown here is derived from an EMBL/GenBank/DDBJ whole genome shotgun (WGS) entry which is preliminary data.</text>
</comment>
<keyword evidence="3" id="KW-0961">Cell wall biogenesis/degradation</keyword>
<dbReference type="EMBL" id="AZAC01000076">
    <property type="protein sequence ID" value="KIX11048.1"/>
    <property type="molecule type" value="Genomic_DNA"/>
</dbReference>
<gene>
    <name evidence="6" type="ORF">X474_26425</name>
</gene>
<dbReference type="Gene3D" id="3.30.30.80">
    <property type="entry name" value="probable RNA-binding protein from clostridium symbiosum atcc 14940"/>
    <property type="match status" value="1"/>
</dbReference>
<dbReference type="InterPro" id="IPR001374">
    <property type="entry name" value="R3H_dom"/>
</dbReference>
<dbReference type="STRING" id="1429043.X474_26425"/>
<keyword evidence="7" id="KW-1185">Reference proteome</keyword>
<organism evidence="6 7">
    <name type="scientific">Dethiosulfatarculus sandiegensis</name>
    <dbReference type="NCBI Taxonomy" id="1429043"/>
    <lineage>
        <taxon>Bacteria</taxon>
        <taxon>Pseudomonadati</taxon>
        <taxon>Thermodesulfobacteriota</taxon>
        <taxon>Desulfarculia</taxon>
        <taxon>Desulfarculales</taxon>
        <taxon>Desulfarculaceae</taxon>
        <taxon>Dethiosulfatarculus</taxon>
    </lineage>
</organism>
<feature type="region of interest" description="Disordered" evidence="4">
    <location>
        <begin position="60"/>
        <end position="86"/>
    </location>
</feature>
<feature type="non-terminal residue" evidence="6">
    <location>
        <position position="219"/>
    </location>
</feature>
<dbReference type="Pfam" id="PF01424">
    <property type="entry name" value="R3H"/>
    <property type="match status" value="1"/>
</dbReference>
<dbReference type="CDD" id="cd02414">
    <property type="entry name" value="KH-II_Jag"/>
    <property type="match status" value="1"/>
</dbReference>
<protein>
    <recommendedName>
        <fullName evidence="5">R3H domain-containing protein</fullName>
    </recommendedName>
</protein>
<dbReference type="GO" id="GO:0003723">
    <property type="term" value="F:RNA binding"/>
    <property type="evidence" value="ECO:0007669"/>
    <property type="project" value="InterPro"/>
</dbReference>
<dbReference type="InterPro" id="IPR036867">
    <property type="entry name" value="R3H_dom_sf"/>
</dbReference>
<dbReference type="InterPro" id="IPR039247">
    <property type="entry name" value="KhpB"/>
</dbReference>
<proteinExistence type="predicted"/>
<dbReference type="PROSITE" id="PS51061">
    <property type="entry name" value="R3H"/>
    <property type="match status" value="1"/>
</dbReference>
<evidence type="ECO:0000313" key="7">
    <source>
        <dbReference type="Proteomes" id="UP000032233"/>
    </source>
</evidence>
<dbReference type="Gene3D" id="3.30.1370.50">
    <property type="entry name" value="R3H-like domain"/>
    <property type="match status" value="1"/>
</dbReference>
<feature type="domain" description="R3H" evidence="5">
    <location>
        <begin position="177"/>
        <end position="219"/>
    </location>
</feature>
<keyword evidence="2" id="KW-0143">Chaperone</keyword>
<evidence type="ECO:0000256" key="4">
    <source>
        <dbReference type="SAM" id="MobiDB-lite"/>
    </source>
</evidence>
<dbReference type="Gene3D" id="3.30.300.20">
    <property type="match status" value="1"/>
</dbReference>
<accession>A0A0D2HK95</accession>
<evidence type="ECO:0000256" key="3">
    <source>
        <dbReference type="ARBA" id="ARBA00023316"/>
    </source>
</evidence>
<evidence type="ECO:0000256" key="2">
    <source>
        <dbReference type="ARBA" id="ARBA00023186"/>
    </source>
</evidence>
<dbReference type="PANTHER" id="PTHR35800:SF1">
    <property type="entry name" value="RNA-BINDING PROTEIN KHPB"/>
    <property type="match status" value="1"/>
</dbReference>
<sequence length="219" mass="24015">MIDEVTIEGPSVEDAIDSALEEMGVQQDAVEYEVLAEPGRGLFGSSGRPARVRVWLKPGAVDSGDDIDDDADDDESGVDDASSEDVELTDDELDAIADAGADAIKEILRALGIEGSIDEYEGDEGEIILDITGDDMAVLIGRHGRTLDALQVIVSTITNRRLDTRYPLVVDVSGYRHRRRVKLEEIARGAADRAVRQRRAVQLRPMSSFERRVIHMALR</sequence>
<dbReference type="PANTHER" id="PTHR35800">
    <property type="entry name" value="PROTEIN JAG"/>
    <property type="match status" value="1"/>
</dbReference>
<dbReference type="AlphaFoldDB" id="A0A0D2HK95"/>
<dbReference type="InterPro" id="IPR015946">
    <property type="entry name" value="KH_dom-like_a/b"/>
</dbReference>
<dbReference type="SMART" id="SM01245">
    <property type="entry name" value="Jag_N"/>
    <property type="match status" value="1"/>
</dbReference>
<evidence type="ECO:0000313" key="6">
    <source>
        <dbReference type="EMBL" id="KIX11048.1"/>
    </source>
</evidence>
<feature type="compositionally biased region" description="Acidic residues" evidence="4">
    <location>
        <begin position="63"/>
        <end position="86"/>
    </location>
</feature>
<dbReference type="GO" id="GO:0008360">
    <property type="term" value="P:regulation of cell shape"/>
    <property type="evidence" value="ECO:0007669"/>
    <property type="project" value="UniProtKB-KW"/>
</dbReference>
<dbReference type="Proteomes" id="UP000032233">
    <property type="component" value="Unassembled WGS sequence"/>
</dbReference>
<evidence type="ECO:0000256" key="1">
    <source>
        <dbReference type="ARBA" id="ARBA00022960"/>
    </source>
</evidence>
<dbReference type="Pfam" id="PF14804">
    <property type="entry name" value="Jag_N"/>
    <property type="match status" value="1"/>
</dbReference>
<dbReference type="InParanoid" id="A0A0D2HK95"/>
<dbReference type="InterPro" id="IPR032782">
    <property type="entry name" value="KhpB_N"/>
</dbReference>
<name>A0A0D2HK95_9BACT</name>
<dbReference type="Pfam" id="PF13083">
    <property type="entry name" value="KH_KhpA-B"/>
    <property type="match status" value="1"/>
</dbReference>
<keyword evidence="1" id="KW-0133">Cell shape</keyword>
<dbReference type="NCBIfam" id="NF041568">
    <property type="entry name" value="Jag_EloR"/>
    <property type="match status" value="1"/>
</dbReference>
<dbReference type="InterPro" id="IPR038008">
    <property type="entry name" value="Jag_KH"/>
</dbReference>
<reference evidence="6 7" key="1">
    <citation type="submission" date="2013-11" db="EMBL/GenBank/DDBJ databases">
        <title>Metagenomic analysis of a methanogenic consortium involved in long chain n-alkane degradation.</title>
        <authorList>
            <person name="Davidova I.A."/>
            <person name="Callaghan A.V."/>
            <person name="Wawrik B."/>
            <person name="Pruitt S."/>
            <person name="Marks C."/>
            <person name="Duncan K.E."/>
            <person name="Suflita J.M."/>
        </authorList>
    </citation>
    <scope>NUCLEOTIDE SEQUENCE [LARGE SCALE GENOMIC DNA]</scope>
    <source>
        <strain evidence="6 7">SPR</strain>
    </source>
</reference>
<evidence type="ECO:0000259" key="5">
    <source>
        <dbReference type="PROSITE" id="PS51061"/>
    </source>
</evidence>
<dbReference type="InterPro" id="IPR038247">
    <property type="entry name" value="Jag_N_dom_sf"/>
</dbReference>
<dbReference type="GO" id="GO:0071555">
    <property type="term" value="P:cell wall organization"/>
    <property type="evidence" value="ECO:0007669"/>
    <property type="project" value="UniProtKB-KW"/>
</dbReference>